<comment type="caution">
    <text evidence="1">The sequence shown here is derived from an EMBL/GenBank/DDBJ whole genome shotgun (WGS) entry which is preliminary data.</text>
</comment>
<gene>
    <name evidence="1" type="ORF">FC47_GL001448</name>
</gene>
<evidence type="ECO:0000313" key="1">
    <source>
        <dbReference type="EMBL" id="KRL22681.1"/>
    </source>
</evidence>
<dbReference type="Proteomes" id="UP000050901">
    <property type="component" value="Unassembled WGS sequence"/>
</dbReference>
<proteinExistence type="predicted"/>
<accession>A0A0R1NSK0</accession>
<organism evidence="1 2">
    <name type="scientific">Limosilactobacillus mucosae DSM 13345</name>
    <dbReference type="NCBI Taxonomy" id="1423771"/>
    <lineage>
        <taxon>Bacteria</taxon>
        <taxon>Bacillati</taxon>
        <taxon>Bacillota</taxon>
        <taxon>Bacilli</taxon>
        <taxon>Lactobacillales</taxon>
        <taxon>Lactobacillaceae</taxon>
        <taxon>Limosilactobacillus</taxon>
    </lineage>
</organism>
<name>A0A0R1NSK0_LIMMU</name>
<dbReference type="EMBL" id="AZEQ01000039">
    <property type="protein sequence ID" value="KRL22681.1"/>
    <property type="molecule type" value="Genomic_DNA"/>
</dbReference>
<sequence>MQLAKAAMLLTVVQRLVKLLKTVSQVKPQTTPGLNSCHRLVTPTTKRVHWDWQEQCLQPVLAWALALRRSVMKIK</sequence>
<protein>
    <submittedName>
        <fullName evidence="1">Uncharacterized protein</fullName>
    </submittedName>
</protein>
<evidence type="ECO:0000313" key="2">
    <source>
        <dbReference type="Proteomes" id="UP000050901"/>
    </source>
</evidence>
<reference evidence="1 2" key="1">
    <citation type="journal article" date="2015" name="Genome Announc.">
        <title>Expanding the biotechnology potential of lactobacilli through comparative genomics of 213 strains and associated genera.</title>
        <authorList>
            <person name="Sun Z."/>
            <person name="Harris H.M."/>
            <person name="McCann A."/>
            <person name="Guo C."/>
            <person name="Argimon S."/>
            <person name="Zhang W."/>
            <person name="Yang X."/>
            <person name="Jeffery I.B."/>
            <person name="Cooney J.C."/>
            <person name="Kagawa T.F."/>
            <person name="Liu W."/>
            <person name="Song Y."/>
            <person name="Salvetti E."/>
            <person name="Wrobel A."/>
            <person name="Rasinkangas P."/>
            <person name="Parkhill J."/>
            <person name="Rea M.C."/>
            <person name="O'Sullivan O."/>
            <person name="Ritari J."/>
            <person name="Douillard F.P."/>
            <person name="Paul Ross R."/>
            <person name="Yang R."/>
            <person name="Briner A.E."/>
            <person name="Felis G.E."/>
            <person name="de Vos W.M."/>
            <person name="Barrangou R."/>
            <person name="Klaenhammer T.R."/>
            <person name="Caufield P.W."/>
            <person name="Cui Y."/>
            <person name="Zhang H."/>
            <person name="O'Toole P.W."/>
        </authorList>
    </citation>
    <scope>NUCLEOTIDE SEQUENCE [LARGE SCALE GENOMIC DNA]</scope>
    <source>
        <strain evidence="1 2">DSM 13345</strain>
    </source>
</reference>
<dbReference type="AlphaFoldDB" id="A0A0R1NSK0"/>